<feature type="transmembrane region" description="Helical" evidence="8">
    <location>
        <begin position="41"/>
        <end position="61"/>
    </location>
</feature>
<reference evidence="10" key="1">
    <citation type="submission" date="2021-01" db="UniProtKB">
        <authorList>
            <consortium name="EnsemblMetazoa"/>
        </authorList>
    </citation>
    <scope>IDENTIFICATION</scope>
</reference>
<dbReference type="PROSITE" id="PS50261">
    <property type="entry name" value="G_PROTEIN_RECEP_F2_4"/>
    <property type="match status" value="1"/>
</dbReference>
<dbReference type="SUPFAM" id="SSF81321">
    <property type="entry name" value="Family A G protein-coupled receptor-like"/>
    <property type="match status" value="1"/>
</dbReference>
<dbReference type="GO" id="GO:0005886">
    <property type="term" value="C:plasma membrane"/>
    <property type="evidence" value="ECO:0007669"/>
    <property type="project" value="TreeGrafter"/>
</dbReference>
<dbReference type="PRINTS" id="PR02000">
    <property type="entry name" value="GCR1PLANT"/>
</dbReference>
<dbReference type="AlphaFoldDB" id="A0A7M5X218"/>
<dbReference type="Pfam" id="PF05462">
    <property type="entry name" value="Dicty_CAR"/>
    <property type="match status" value="1"/>
</dbReference>
<feature type="transmembrane region" description="Helical" evidence="8">
    <location>
        <begin position="262"/>
        <end position="286"/>
    </location>
</feature>
<keyword evidence="2 8" id="KW-0812">Transmembrane</keyword>
<organism evidence="10 11">
    <name type="scientific">Clytia hemisphaerica</name>
    <dbReference type="NCBI Taxonomy" id="252671"/>
    <lineage>
        <taxon>Eukaryota</taxon>
        <taxon>Metazoa</taxon>
        <taxon>Cnidaria</taxon>
        <taxon>Hydrozoa</taxon>
        <taxon>Hydroidolina</taxon>
        <taxon>Leptothecata</taxon>
        <taxon>Obeliida</taxon>
        <taxon>Clytiidae</taxon>
        <taxon>Clytia</taxon>
    </lineage>
</organism>
<dbReference type="GO" id="GO:0007189">
    <property type="term" value="P:adenylate cyclase-activating G protein-coupled receptor signaling pathway"/>
    <property type="evidence" value="ECO:0007669"/>
    <property type="project" value="TreeGrafter"/>
</dbReference>
<evidence type="ECO:0000256" key="2">
    <source>
        <dbReference type="ARBA" id="ARBA00022692"/>
    </source>
</evidence>
<keyword evidence="11" id="KW-1185">Reference proteome</keyword>
<dbReference type="EnsemblMetazoa" id="CLYHEMT016533.1">
    <property type="protein sequence ID" value="CLYHEMP016533.1"/>
    <property type="gene ID" value="CLYHEMG016533"/>
</dbReference>
<evidence type="ECO:0000256" key="8">
    <source>
        <dbReference type="SAM" id="Phobius"/>
    </source>
</evidence>
<evidence type="ECO:0000313" key="10">
    <source>
        <dbReference type="EnsemblMetazoa" id="CLYHEMP016533.1"/>
    </source>
</evidence>
<dbReference type="InterPro" id="IPR017981">
    <property type="entry name" value="GPCR_2-like_7TM"/>
</dbReference>
<keyword evidence="7" id="KW-0807">Transducer</keyword>
<keyword evidence="4" id="KW-0297">G-protein coupled receptor</keyword>
<dbReference type="GeneID" id="136815040"/>
<dbReference type="OrthoDB" id="100006at2759"/>
<dbReference type="Gene3D" id="1.20.1070.10">
    <property type="entry name" value="Rhodopsin 7-helix transmembrane proteins"/>
    <property type="match status" value="1"/>
</dbReference>
<dbReference type="InterPro" id="IPR022340">
    <property type="entry name" value="GPCR_GCR1_put"/>
</dbReference>
<evidence type="ECO:0000256" key="3">
    <source>
        <dbReference type="ARBA" id="ARBA00022989"/>
    </source>
</evidence>
<name>A0A7M5X218_9CNID</name>
<dbReference type="RefSeq" id="XP_066927575.1">
    <property type="nucleotide sequence ID" value="XM_067071474.1"/>
</dbReference>
<dbReference type="PRINTS" id="PR02001">
    <property type="entry name" value="GCR1CAMPR"/>
</dbReference>
<keyword evidence="3 8" id="KW-1133">Transmembrane helix</keyword>
<keyword evidence="6" id="KW-0675">Receptor</keyword>
<feature type="transmembrane region" description="Helical" evidence="8">
    <location>
        <begin position="177"/>
        <end position="200"/>
    </location>
</feature>
<accession>A0A7M5X218</accession>
<dbReference type="GO" id="GO:0007166">
    <property type="term" value="P:cell surface receptor signaling pathway"/>
    <property type="evidence" value="ECO:0007669"/>
    <property type="project" value="InterPro"/>
</dbReference>
<evidence type="ECO:0000256" key="6">
    <source>
        <dbReference type="ARBA" id="ARBA00023170"/>
    </source>
</evidence>
<evidence type="ECO:0000313" key="11">
    <source>
        <dbReference type="Proteomes" id="UP000594262"/>
    </source>
</evidence>
<dbReference type="PANTHER" id="PTHR23112">
    <property type="entry name" value="G PROTEIN-COUPLED RECEPTOR 157-RELATED"/>
    <property type="match status" value="1"/>
</dbReference>
<protein>
    <recommendedName>
        <fullName evidence="9">G-protein coupled receptors family 2 profile 2 domain-containing protein</fullName>
    </recommendedName>
</protein>
<feature type="domain" description="G-protein coupled receptors family 2 profile 2" evidence="9">
    <location>
        <begin position="33"/>
        <end position="287"/>
    </location>
</feature>
<proteinExistence type="predicted"/>
<feature type="transmembrane region" description="Helical" evidence="8">
    <location>
        <begin position="138"/>
        <end position="157"/>
    </location>
</feature>
<evidence type="ECO:0000256" key="1">
    <source>
        <dbReference type="ARBA" id="ARBA00004141"/>
    </source>
</evidence>
<dbReference type="GO" id="GO:0004930">
    <property type="term" value="F:G protein-coupled receptor activity"/>
    <property type="evidence" value="ECO:0007669"/>
    <property type="project" value="UniProtKB-KW"/>
</dbReference>
<feature type="transmembrane region" description="Helical" evidence="8">
    <location>
        <begin position="231"/>
        <end position="250"/>
    </location>
</feature>
<comment type="subcellular location">
    <subcellularLocation>
        <location evidence="1">Membrane</location>
        <topology evidence="1">Multi-pass membrane protein</topology>
    </subcellularLocation>
</comment>
<evidence type="ECO:0000256" key="5">
    <source>
        <dbReference type="ARBA" id="ARBA00023136"/>
    </source>
</evidence>
<dbReference type="Proteomes" id="UP000594262">
    <property type="component" value="Unplaced"/>
</dbReference>
<keyword evidence="5 8" id="KW-0472">Membrane</keyword>
<dbReference type="InterPro" id="IPR022343">
    <property type="entry name" value="GCR1-cAMP_receptor"/>
</dbReference>
<dbReference type="PANTHER" id="PTHR23112:SF43">
    <property type="entry name" value="CYCLIC AMP RECEPTOR-LIKE PROTEIN A"/>
    <property type="match status" value="1"/>
</dbReference>
<feature type="transmembrane region" description="Helical" evidence="8">
    <location>
        <begin position="106"/>
        <end position="126"/>
    </location>
</feature>
<feature type="transmembrane region" description="Helical" evidence="8">
    <location>
        <begin position="68"/>
        <end position="86"/>
    </location>
</feature>
<evidence type="ECO:0000256" key="7">
    <source>
        <dbReference type="ARBA" id="ARBA00023224"/>
    </source>
</evidence>
<evidence type="ECO:0000259" key="9">
    <source>
        <dbReference type="PROSITE" id="PS50261"/>
    </source>
</evidence>
<sequence length="357" mass="41660">MSLAQEYDGNETLNKDISGCFLWPEHEAYCKIVQIAQISSASLFLVISLFIILIIWVFKLYHSFLQRLILYISLCSAVLCITFLLGNINTNHNNAFCFVQALSMHYFSWATLSWVICTTINMVFILRQLNTEKSERWYHLFVWLNSAFWTIIPAVIGDFGKTEIWCWITIQHPILKFTVWYIPLLLVCMLMIVVYCYIFFHNKKVSRSASTVYSIDKSEEKRLNKQEVKPLIGFPFIYILFTIPIFIMRIRETFYPDDSQRFILVLVAVILGPSIGTCNALAYALFHGTFRALTFRKFKSALHTKIFGKKYKVTRGFDLPSYYEDAARSPNVMRKGPLVFQNKLFDQSGNREYMVKV</sequence>
<evidence type="ECO:0000256" key="4">
    <source>
        <dbReference type="ARBA" id="ARBA00023040"/>
    </source>
</evidence>